<dbReference type="RefSeq" id="WP_379534428.1">
    <property type="nucleotide sequence ID" value="NZ_JBHSBI010000036.1"/>
</dbReference>
<keyword evidence="1" id="KW-0472">Membrane</keyword>
<protein>
    <submittedName>
        <fullName evidence="2">Uncharacterized protein</fullName>
    </submittedName>
</protein>
<keyword evidence="3" id="KW-1185">Reference proteome</keyword>
<keyword evidence="1" id="KW-1133">Transmembrane helix</keyword>
<name>A0ABV8GL98_9ACTN</name>
<proteinExistence type="predicted"/>
<dbReference type="Proteomes" id="UP001595851">
    <property type="component" value="Unassembled WGS sequence"/>
</dbReference>
<feature type="transmembrane region" description="Helical" evidence="1">
    <location>
        <begin position="6"/>
        <end position="29"/>
    </location>
</feature>
<evidence type="ECO:0000313" key="2">
    <source>
        <dbReference type="EMBL" id="MFC4014593.1"/>
    </source>
</evidence>
<evidence type="ECO:0000313" key="3">
    <source>
        <dbReference type="Proteomes" id="UP001595851"/>
    </source>
</evidence>
<dbReference type="EMBL" id="JBHSBI010000036">
    <property type="protein sequence ID" value="MFC4014593.1"/>
    <property type="molecule type" value="Genomic_DNA"/>
</dbReference>
<feature type="transmembrane region" description="Helical" evidence="1">
    <location>
        <begin position="36"/>
        <end position="55"/>
    </location>
</feature>
<reference evidence="3" key="1">
    <citation type="journal article" date="2019" name="Int. J. Syst. Evol. Microbiol.">
        <title>The Global Catalogue of Microorganisms (GCM) 10K type strain sequencing project: providing services to taxonomists for standard genome sequencing and annotation.</title>
        <authorList>
            <consortium name="The Broad Institute Genomics Platform"/>
            <consortium name="The Broad Institute Genome Sequencing Center for Infectious Disease"/>
            <person name="Wu L."/>
            <person name="Ma J."/>
        </authorList>
    </citation>
    <scope>NUCLEOTIDE SEQUENCE [LARGE SCALE GENOMIC DNA]</scope>
    <source>
        <strain evidence="3">TBRC 1276</strain>
    </source>
</reference>
<organism evidence="2 3">
    <name type="scientific">Nonomuraea purpurea</name>
    <dbReference type="NCBI Taxonomy" id="1849276"/>
    <lineage>
        <taxon>Bacteria</taxon>
        <taxon>Bacillati</taxon>
        <taxon>Actinomycetota</taxon>
        <taxon>Actinomycetes</taxon>
        <taxon>Streptosporangiales</taxon>
        <taxon>Streptosporangiaceae</taxon>
        <taxon>Nonomuraea</taxon>
    </lineage>
</organism>
<keyword evidence="1" id="KW-0812">Transmembrane</keyword>
<evidence type="ECO:0000256" key="1">
    <source>
        <dbReference type="SAM" id="Phobius"/>
    </source>
</evidence>
<sequence length="72" mass="7359">MYLLTVRAAVIVMAAAFVAAVAFALTLSAGTVWQMAFLYSGGAFGLAIPFFNAIVPPAVEGPSSPQDKGPTP</sequence>
<gene>
    <name evidence="2" type="ORF">ACFOY2_45735</name>
</gene>
<comment type="caution">
    <text evidence="2">The sequence shown here is derived from an EMBL/GenBank/DDBJ whole genome shotgun (WGS) entry which is preliminary data.</text>
</comment>
<accession>A0ABV8GL98</accession>